<sequence>MNVKQFRYSPDNLSYLIFGKDLAVAIDGGAAEAILAFIADKGLNLKYVTNTHAHADHTVGNQRLLDGSGAVFIDNNTLRKNRFFELEGARIVVLHTPGHTLDSVTFHLDNTLITGDTLFNGTVGNCFSGDLQGFYRSIKMLMAFPGETVIYAGHDYVSESMAFAGAFEPGNRHIDAFWENYDPTHVQSTLHEEFKVNPYLRFNDENIGSILGARGLPVASEYERWASMMSVE</sequence>
<keyword evidence="4" id="KW-0378">Hydrolase</keyword>
<dbReference type="InterPro" id="IPR001279">
    <property type="entry name" value="Metallo-B-lactamas"/>
</dbReference>
<comment type="pathway">
    <text evidence="1">Secondary metabolite metabolism; methylglyoxal degradation; (R)-lactate from methylglyoxal: step 2/2.</text>
</comment>
<dbReference type="SUPFAM" id="SSF56281">
    <property type="entry name" value="Metallo-hydrolase/oxidoreductase"/>
    <property type="match status" value="1"/>
</dbReference>
<dbReference type="Gene3D" id="3.60.15.10">
    <property type="entry name" value="Ribonuclease Z/Hydroxyacylglutathione hydrolase-like"/>
    <property type="match status" value="1"/>
</dbReference>
<evidence type="ECO:0000259" key="7">
    <source>
        <dbReference type="SMART" id="SM00849"/>
    </source>
</evidence>
<organism evidence="8 9">
    <name type="scientific">Candidatus Desulfatibia profunda</name>
    <dbReference type="NCBI Taxonomy" id="2841695"/>
    <lineage>
        <taxon>Bacteria</taxon>
        <taxon>Pseudomonadati</taxon>
        <taxon>Thermodesulfobacteriota</taxon>
        <taxon>Desulfobacteria</taxon>
        <taxon>Desulfobacterales</taxon>
        <taxon>Desulfobacterales incertae sedis</taxon>
        <taxon>Candidatus Desulfatibia</taxon>
    </lineage>
</organism>
<dbReference type="InterPro" id="IPR036866">
    <property type="entry name" value="RibonucZ/Hydroxyglut_hydro"/>
</dbReference>
<dbReference type="InterPro" id="IPR032282">
    <property type="entry name" value="HAGH_C"/>
</dbReference>
<dbReference type="EMBL" id="JACNJH010000205">
    <property type="protein sequence ID" value="MBC8362579.1"/>
    <property type="molecule type" value="Genomic_DNA"/>
</dbReference>
<evidence type="ECO:0000256" key="4">
    <source>
        <dbReference type="ARBA" id="ARBA00022801"/>
    </source>
</evidence>
<keyword evidence="3" id="KW-0479">Metal-binding</keyword>
<evidence type="ECO:0000256" key="6">
    <source>
        <dbReference type="ARBA" id="ARBA00031044"/>
    </source>
</evidence>
<gene>
    <name evidence="8" type="ORF">H8E23_14430</name>
</gene>
<dbReference type="PANTHER" id="PTHR43705">
    <property type="entry name" value="HYDROXYACYLGLUTATHIONE HYDROLASE"/>
    <property type="match status" value="1"/>
</dbReference>
<evidence type="ECO:0000256" key="2">
    <source>
        <dbReference type="ARBA" id="ARBA00011917"/>
    </source>
</evidence>
<reference evidence="8 9" key="1">
    <citation type="submission" date="2020-08" db="EMBL/GenBank/DDBJ databases">
        <title>Bridging the membrane lipid divide: bacteria of the FCB group superphylum have the potential to synthesize archaeal ether lipids.</title>
        <authorList>
            <person name="Villanueva L."/>
            <person name="Von Meijenfeldt F.A.B."/>
            <person name="Westbye A.B."/>
            <person name="Yadav S."/>
            <person name="Hopmans E.C."/>
            <person name="Dutilh B.E."/>
            <person name="Sinninghe Damste J.S."/>
        </authorList>
    </citation>
    <scope>NUCLEOTIDE SEQUENCE [LARGE SCALE GENOMIC DNA]</scope>
    <source>
        <strain evidence="8">NIOZ-UU30</strain>
    </source>
</reference>
<evidence type="ECO:0000313" key="8">
    <source>
        <dbReference type="EMBL" id="MBC8362579.1"/>
    </source>
</evidence>
<proteinExistence type="predicted"/>
<accession>A0A8J6NPT9</accession>
<evidence type="ECO:0000256" key="3">
    <source>
        <dbReference type="ARBA" id="ARBA00022723"/>
    </source>
</evidence>
<feature type="domain" description="Metallo-beta-lactamase" evidence="7">
    <location>
        <begin position="11"/>
        <end position="154"/>
    </location>
</feature>
<dbReference type="Pfam" id="PF16123">
    <property type="entry name" value="HAGH_C"/>
    <property type="match status" value="1"/>
</dbReference>
<dbReference type="Proteomes" id="UP000603434">
    <property type="component" value="Unassembled WGS sequence"/>
</dbReference>
<evidence type="ECO:0000256" key="1">
    <source>
        <dbReference type="ARBA" id="ARBA00004963"/>
    </source>
</evidence>
<keyword evidence="5" id="KW-0862">Zinc</keyword>
<dbReference type="GO" id="GO:0004416">
    <property type="term" value="F:hydroxyacylglutathione hydrolase activity"/>
    <property type="evidence" value="ECO:0007669"/>
    <property type="project" value="UniProtKB-EC"/>
</dbReference>
<evidence type="ECO:0000256" key="5">
    <source>
        <dbReference type="ARBA" id="ARBA00022833"/>
    </source>
</evidence>
<dbReference type="AlphaFoldDB" id="A0A8J6NPT9"/>
<dbReference type="InterPro" id="IPR050110">
    <property type="entry name" value="Glyoxalase_II_hydrolase"/>
</dbReference>
<dbReference type="SMART" id="SM00849">
    <property type="entry name" value="Lactamase_B"/>
    <property type="match status" value="1"/>
</dbReference>
<protein>
    <recommendedName>
        <fullName evidence="2">hydroxyacylglutathione hydrolase</fullName>
        <ecNumber evidence="2">3.1.2.6</ecNumber>
    </recommendedName>
    <alternativeName>
        <fullName evidence="6">Glyoxalase II</fullName>
    </alternativeName>
</protein>
<dbReference type="PANTHER" id="PTHR43705:SF1">
    <property type="entry name" value="HYDROXYACYLGLUTATHIONE HYDROLASE GLOB"/>
    <property type="match status" value="1"/>
</dbReference>
<dbReference type="Pfam" id="PF00753">
    <property type="entry name" value="Lactamase_B"/>
    <property type="match status" value="2"/>
</dbReference>
<evidence type="ECO:0000313" key="9">
    <source>
        <dbReference type="Proteomes" id="UP000603434"/>
    </source>
</evidence>
<name>A0A8J6NPT9_9BACT</name>
<dbReference type="EC" id="3.1.2.6" evidence="2"/>
<comment type="caution">
    <text evidence="8">The sequence shown here is derived from an EMBL/GenBank/DDBJ whole genome shotgun (WGS) entry which is preliminary data.</text>
</comment>
<dbReference type="GO" id="GO:0046872">
    <property type="term" value="F:metal ion binding"/>
    <property type="evidence" value="ECO:0007669"/>
    <property type="project" value="UniProtKB-KW"/>
</dbReference>